<accession>A0A179GBE1</accession>
<reference evidence="2 3" key="1">
    <citation type="submission" date="2016-01" db="EMBL/GenBank/DDBJ databases">
        <title>Biosynthesis of antibiotic leucinostatins and their inhibition on Phytophthora in bio-control Purpureocillium lilacinum.</title>
        <authorList>
            <person name="Wang G."/>
            <person name="Liu Z."/>
            <person name="Lin R."/>
            <person name="Li E."/>
            <person name="Mao Z."/>
            <person name="Ling J."/>
            <person name="Yin W."/>
            <person name="Xie B."/>
        </authorList>
    </citation>
    <scope>NUCLEOTIDE SEQUENCE [LARGE SCALE GENOMIC DNA]</scope>
    <source>
        <strain evidence="2">PLBJ-1</strain>
    </source>
</reference>
<organism evidence="2 3">
    <name type="scientific">Purpureocillium lilacinum</name>
    <name type="common">Paecilomyces lilacinus</name>
    <dbReference type="NCBI Taxonomy" id="33203"/>
    <lineage>
        <taxon>Eukaryota</taxon>
        <taxon>Fungi</taxon>
        <taxon>Dikarya</taxon>
        <taxon>Ascomycota</taxon>
        <taxon>Pezizomycotina</taxon>
        <taxon>Sordariomycetes</taxon>
        <taxon>Hypocreomycetidae</taxon>
        <taxon>Hypocreales</taxon>
        <taxon>Ophiocordycipitaceae</taxon>
        <taxon>Purpureocillium</taxon>
    </lineage>
</organism>
<evidence type="ECO:0000313" key="3">
    <source>
        <dbReference type="Proteomes" id="UP000078240"/>
    </source>
</evidence>
<dbReference type="Proteomes" id="UP000078240">
    <property type="component" value="Unassembled WGS sequence"/>
</dbReference>
<feature type="region of interest" description="Disordered" evidence="1">
    <location>
        <begin position="1"/>
        <end position="58"/>
    </location>
</feature>
<protein>
    <submittedName>
        <fullName evidence="2">Uncharacterized protein</fullName>
    </submittedName>
</protein>
<proteinExistence type="predicted"/>
<gene>
    <name evidence="2" type="ORF">VFPBJ_09109</name>
</gene>
<feature type="compositionally biased region" description="Gly residues" evidence="1">
    <location>
        <begin position="1"/>
        <end position="10"/>
    </location>
</feature>
<dbReference type="EMBL" id="LSBH01000008">
    <property type="protein sequence ID" value="OAQ75134.1"/>
    <property type="molecule type" value="Genomic_DNA"/>
</dbReference>
<evidence type="ECO:0000256" key="1">
    <source>
        <dbReference type="SAM" id="MobiDB-lite"/>
    </source>
</evidence>
<sequence length="108" mass="10822">MGGSAVSGGGAPPPRAGGLDQTGGRGGIGTGSVGCGHASLQEGETSASHAGARRERGSEGGLFVRVRVRVRGGERCEHCEVDDLRYLTGCRGRSAVASGAAEPRIAIY</sequence>
<feature type="compositionally biased region" description="Gly residues" evidence="1">
    <location>
        <begin position="20"/>
        <end position="34"/>
    </location>
</feature>
<evidence type="ECO:0000313" key="2">
    <source>
        <dbReference type="EMBL" id="OAQ75134.1"/>
    </source>
</evidence>
<comment type="caution">
    <text evidence="2">The sequence shown here is derived from an EMBL/GenBank/DDBJ whole genome shotgun (WGS) entry which is preliminary data.</text>
</comment>
<dbReference type="AlphaFoldDB" id="A0A179GBE1"/>
<name>A0A179GBE1_PURLI</name>